<proteinExistence type="predicted"/>
<feature type="domain" description="SnoaL-like" evidence="1">
    <location>
        <begin position="8"/>
        <end position="127"/>
    </location>
</feature>
<dbReference type="RefSeq" id="WP_377334037.1">
    <property type="nucleotide sequence ID" value="NZ_JBHSGB010000010.1"/>
</dbReference>
<keyword evidence="3" id="KW-1185">Reference proteome</keyword>
<name>A0ABV9JMP0_9GAMM</name>
<accession>A0ABV9JMP0</accession>
<dbReference type="EMBL" id="JBHSGB010000010">
    <property type="protein sequence ID" value="MFC4655543.1"/>
    <property type="molecule type" value="Genomic_DNA"/>
</dbReference>
<dbReference type="Proteomes" id="UP001595962">
    <property type="component" value="Unassembled WGS sequence"/>
</dbReference>
<reference evidence="3" key="1">
    <citation type="journal article" date="2019" name="Int. J. Syst. Evol. Microbiol.">
        <title>The Global Catalogue of Microorganisms (GCM) 10K type strain sequencing project: providing services to taxonomists for standard genome sequencing and annotation.</title>
        <authorList>
            <consortium name="The Broad Institute Genomics Platform"/>
            <consortium name="The Broad Institute Genome Sequencing Center for Infectious Disease"/>
            <person name="Wu L."/>
            <person name="Ma J."/>
        </authorList>
    </citation>
    <scope>NUCLEOTIDE SEQUENCE [LARGE SCALE GENOMIC DNA]</scope>
    <source>
        <strain evidence="3">DT28</strain>
    </source>
</reference>
<evidence type="ECO:0000313" key="3">
    <source>
        <dbReference type="Proteomes" id="UP001595962"/>
    </source>
</evidence>
<dbReference type="InterPro" id="IPR032710">
    <property type="entry name" value="NTF2-like_dom_sf"/>
</dbReference>
<evidence type="ECO:0000313" key="2">
    <source>
        <dbReference type="EMBL" id="MFC4655543.1"/>
    </source>
</evidence>
<organism evidence="2 3">
    <name type="scientific">Rheinheimera marina</name>
    <dbReference type="NCBI Taxonomy" id="1774958"/>
    <lineage>
        <taxon>Bacteria</taxon>
        <taxon>Pseudomonadati</taxon>
        <taxon>Pseudomonadota</taxon>
        <taxon>Gammaproteobacteria</taxon>
        <taxon>Chromatiales</taxon>
        <taxon>Chromatiaceae</taxon>
        <taxon>Rheinheimera</taxon>
    </lineage>
</organism>
<comment type="caution">
    <text evidence="2">The sequence shown here is derived from an EMBL/GenBank/DDBJ whole genome shotgun (WGS) entry which is preliminary data.</text>
</comment>
<dbReference type="InterPro" id="IPR037401">
    <property type="entry name" value="SnoaL-like"/>
</dbReference>
<gene>
    <name evidence="2" type="ORF">ACFO3I_11015</name>
</gene>
<protein>
    <submittedName>
        <fullName evidence="2">YybH family protein</fullName>
    </submittedName>
</protein>
<dbReference type="Pfam" id="PF13474">
    <property type="entry name" value="SnoaL_3"/>
    <property type="match status" value="1"/>
</dbReference>
<dbReference type="SUPFAM" id="SSF54427">
    <property type="entry name" value="NTF2-like"/>
    <property type="match status" value="1"/>
</dbReference>
<sequence length="146" mass="16723">MSATHPVYALQQAWALAAKRQDLPQIQSFYQSEFLAFDAVKQLQFNASDYFVHWGQCMEFCPQHSHFDLHQVQLHSSGDLAVVTALLYCAGTDEQGNTQGCWLRLTQAWQLQHTNWQIIHDHFSVPFDMVSTQVLFQLTPEHGESA</sequence>
<dbReference type="Gene3D" id="3.10.450.50">
    <property type="match status" value="1"/>
</dbReference>
<evidence type="ECO:0000259" key="1">
    <source>
        <dbReference type="Pfam" id="PF13474"/>
    </source>
</evidence>